<comment type="similarity">
    <text evidence="1">Belongs to the UPF0749 family.</text>
</comment>
<evidence type="ECO:0000313" key="2">
    <source>
        <dbReference type="EMBL" id="MBD7907210.1"/>
    </source>
</evidence>
<dbReference type="Proteomes" id="UP000659496">
    <property type="component" value="Unassembled WGS sequence"/>
</dbReference>
<evidence type="ECO:0000256" key="1">
    <source>
        <dbReference type="ARBA" id="ARBA00009108"/>
    </source>
</evidence>
<protein>
    <submittedName>
        <fullName evidence="2">DUF881 domain-containing protein</fullName>
    </submittedName>
</protein>
<dbReference type="PANTHER" id="PTHR37313:SF2">
    <property type="entry name" value="UPF0749 PROTEIN YLXX"/>
    <property type="match status" value="1"/>
</dbReference>
<accession>A0ABR8PGB2</accession>
<keyword evidence="3" id="KW-1185">Reference proteome</keyword>
<dbReference type="InterPro" id="IPR010273">
    <property type="entry name" value="DUF881"/>
</dbReference>
<organism evidence="2 3">
    <name type="scientific">Sporosarcina gallistercoris</name>
    <dbReference type="NCBI Taxonomy" id="2762245"/>
    <lineage>
        <taxon>Bacteria</taxon>
        <taxon>Bacillati</taxon>
        <taxon>Bacillota</taxon>
        <taxon>Bacilli</taxon>
        <taxon>Bacillales</taxon>
        <taxon>Caryophanaceae</taxon>
        <taxon>Sporosarcina</taxon>
    </lineage>
</organism>
<dbReference type="Pfam" id="PF05949">
    <property type="entry name" value="DUF881"/>
    <property type="match status" value="1"/>
</dbReference>
<comment type="caution">
    <text evidence="2">The sequence shown here is derived from an EMBL/GenBank/DDBJ whole genome shotgun (WGS) entry which is preliminary data.</text>
</comment>
<dbReference type="Gene3D" id="3.30.70.1880">
    <property type="entry name" value="Protein of unknown function DUF881"/>
    <property type="match status" value="1"/>
</dbReference>
<evidence type="ECO:0000313" key="3">
    <source>
        <dbReference type="Proteomes" id="UP000659496"/>
    </source>
</evidence>
<proteinExistence type="inferred from homology"/>
<sequence length="237" mass="26530">MKRKWMFTFILLIVGFMVAVQYNTVQQPQERDTRDLWAIRNELAKERKLHSELLTEVRALDQTLGKYNASEGASVGKALADTVHSLHEQAGMVDQTGPGIIIDVVPSEESIAFGTPLHEVSPELLTRFVNEVNRFKGIDMEIDGKRVTALSAIRDINGETTVNGLPVSLPPFQIKILSADLGSSEKLYNFLQSSSILDDFYLEDFVLEVGQPESEVKINGRIEQFENHFLKELPKGG</sequence>
<dbReference type="EMBL" id="JACSQY010000001">
    <property type="protein sequence ID" value="MBD7907210.1"/>
    <property type="molecule type" value="Genomic_DNA"/>
</dbReference>
<reference evidence="2 3" key="1">
    <citation type="submission" date="2020-08" db="EMBL/GenBank/DDBJ databases">
        <title>A Genomic Blueprint of the Chicken Gut Microbiome.</title>
        <authorList>
            <person name="Gilroy R."/>
            <person name="Ravi A."/>
            <person name="Getino M."/>
            <person name="Pursley I."/>
            <person name="Horton D.L."/>
            <person name="Alikhan N.-F."/>
            <person name="Baker D."/>
            <person name="Gharbi K."/>
            <person name="Hall N."/>
            <person name="Watson M."/>
            <person name="Adriaenssens E.M."/>
            <person name="Foster-Nyarko E."/>
            <person name="Jarju S."/>
            <person name="Secka A."/>
            <person name="Antonio M."/>
            <person name="Oren A."/>
            <person name="Chaudhuri R."/>
            <person name="La Ragione R.M."/>
            <person name="Hildebrand F."/>
            <person name="Pallen M.J."/>
        </authorList>
    </citation>
    <scope>NUCLEOTIDE SEQUENCE [LARGE SCALE GENOMIC DNA]</scope>
    <source>
        <strain evidence="2 3">Sa3CUA8</strain>
    </source>
</reference>
<name>A0ABR8PGB2_9BACL</name>
<dbReference type="PANTHER" id="PTHR37313">
    <property type="entry name" value="UPF0749 PROTEIN RV1825"/>
    <property type="match status" value="1"/>
</dbReference>
<gene>
    <name evidence="2" type="ORF">H9659_02520</name>
</gene>
<dbReference type="RefSeq" id="WP_191688361.1">
    <property type="nucleotide sequence ID" value="NZ_JACSQY010000001.1"/>
</dbReference>